<evidence type="ECO:0000256" key="6">
    <source>
        <dbReference type="ARBA" id="ARBA00023157"/>
    </source>
</evidence>
<evidence type="ECO:0000256" key="4">
    <source>
        <dbReference type="ARBA" id="ARBA00022737"/>
    </source>
</evidence>
<dbReference type="EMBL" id="HBUF01050307">
    <property type="protein sequence ID" value="CAG6621489.1"/>
    <property type="molecule type" value="Transcribed_RNA"/>
</dbReference>
<feature type="compositionally biased region" description="Low complexity" evidence="8">
    <location>
        <begin position="799"/>
        <end position="832"/>
    </location>
</feature>
<keyword evidence="3" id="KW-0732">Signal</keyword>
<evidence type="ECO:0000313" key="11">
    <source>
        <dbReference type="EMBL" id="CAG6621489.1"/>
    </source>
</evidence>
<protein>
    <submittedName>
        <fullName evidence="11">Papilin</fullName>
    </submittedName>
</protein>
<feature type="disulfide bond" evidence="7">
    <location>
        <begin position="76"/>
        <end position="112"/>
    </location>
</feature>
<comment type="subcellular location">
    <subcellularLocation>
        <location evidence="1">Secreted</location>
        <location evidence="1">Extracellular space</location>
        <location evidence="1">Extracellular matrix</location>
        <location evidence="1">Basement membrane</location>
    </subcellularLocation>
</comment>
<feature type="compositionally biased region" description="Polar residues" evidence="8">
    <location>
        <begin position="733"/>
        <end position="749"/>
    </location>
</feature>
<dbReference type="SMART" id="SM00209">
    <property type="entry name" value="TSP1"/>
    <property type="match status" value="7"/>
</dbReference>
<dbReference type="GO" id="GO:0005604">
    <property type="term" value="C:basement membrane"/>
    <property type="evidence" value="ECO:0007669"/>
    <property type="project" value="UniProtKB-SubCell"/>
</dbReference>
<feature type="compositionally biased region" description="Polar residues" evidence="8">
    <location>
        <begin position="780"/>
        <end position="798"/>
    </location>
</feature>
<evidence type="ECO:0000259" key="10">
    <source>
        <dbReference type="Pfam" id="PF19236"/>
    </source>
</evidence>
<keyword evidence="4" id="KW-0677">Repeat</keyword>
<evidence type="ECO:0000256" key="2">
    <source>
        <dbReference type="ARBA" id="ARBA00022525"/>
    </source>
</evidence>
<evidence type="ECO:0000256" key="1">
    <source>
        <dbReference type="ARBA" id="ARBA00004302"/>
    </source>
</evidence>
<keyword evidence="5" id="KW-0272">Extracellular matrix</keyword>
<keyword evidence="2" id="KW-0964">Secreted</keyword>
<dbReference type="Pfam" id="PF05986">
    <property type="entry name" value="ADAMTS_spacer1"/>
    <property type="match status" value="1"/>
</dbReference>
<dbReference type="GO" id="GO:0030198">
    <property type="term" value="P:extracellular matrix organization"/>
    <property type="evidence" value="ECO:0007669"/>
    <property type="project" value="InterPro"/>
</dbReference>
<feature type="disulfide bond" evidence="7">
    <location>
        <begin position="91"/>
        <end position="102"/>
    </location>
</feature>
<feature type="compositionally biased region" description="Polar residues" evidence="8">
    <location>
        <begin position="833"/>
        <end position="850"/>
    </location>
</feature>
<dbReference type="PANTHER" id="PTHR13723:SF281">
    <property type="entry name" value="PAPILIN"/>
    <property type="match status" value="1"/>
</dbReference>
<feature type="region of interest" description="Disordered" evidence="8">
    <location>
        <begin position="714"/>
        <end position="874"/>
    </location>
</feature>
<evidence type="ECO:0000256" key="5">
    <source>
        <dbReference type="ARBA" id="ARBA00022869"/>
    </source>
</evidence>
<keyword evidence="5" id="KW-0084">Basement membrane</keyword>
<proteinExistence type="predicted"/>
<evidence type="ECO:0000256" key="3">
    <source>
        <dbReference type="ARBA" id="ARBA00022729"/>
    </source>
</evidence>
<dbReference type="InterPro" id="IPR050439">
    <property type="entry name" value="ADAMTS_ADAMTS-like"/>
</dbReference>
<reference evidence="11" key="1">
    <citation type="submission" date="2021-05" db="EMBL/GenBank/DDBJ databases">
        <authorList>
            <person name="Alioto T."/>
            <person name="Alioto T."/>
            <person name="Gomez Garrido J."/>
        </authorList>
    </citation>
    <scope>NUCLEOTIDE SEQUENCE</scope>
</reference>
<dbReference type="InterPro" id="IPR000884">
    <property type="entry name" value="TSP1_rpt"/>
</dbReference>
<dbReference type="InterPro" id="IPR036383">
    <property type="entry name" value="TSP1_rpt_sf"/>
</dbReference>
<feature type="domain" description="ADAMTS/ADAMTS-like Spacer 1" evidence="9">
    <location>
        <begin position="223"/>
        <end position="333"/>
    </location>
</feature>
<dbReference type="PROSITE" id="PS50092">
    <property type="entry name" value="TSP1"/>
    <property type="match status" value="6"/>
</dbReference>
<dbReference type="Pfam" id="PF00090">
    <property type="entry name" value="TSP_1"/>
    <property type="match status" value="1"/>
</dbReference>
<dbReference type="Pfam" id="PF19030">
    <property type="entry name" value="TSP1_ADAMTS"/>
    <property type="match status" value="6"/>
</dbReference>
<dbReference type="InterPro" id="IPR013273">
    <property type="entry name" value="ADAMTS/ADAMTS-like"/>
</dbReference>
<dbReference type="PANTHER" id="PTHR13723">
    <property type="entry name" value="ADAMTS A DISINTEGRIN AND METALLOPROTEASE WITH THROMBOSPONDIN MOTIFS PROTEASE"/>
    <property type="match status" value="1"/>
</dbReference>
<accession>A0A8D8Q0X4</accession>
<dbReference type="Gene3D" id="2.20.100.10">
    <property type="entry name" value="Thrombospondin type-1 (TSP1) repeat"/>
    <property type="match status" value="6"/>
</dbReference>
<dbReference type="FunFam" id="2.20.100.10:FF:000005">
    <property type="entry name" value="ADAM metallopeptidase with thrombospondin type 1 motif 9"/>
    <property type="match status" value="1"/>
</dbReference>
<feature type="compositionally biased region" description="Acidic residues" evidence="8">
    <location>
        <begin position="718"/>
        <end position="732"/>
    </location>
</feature>
<dbReference type="Pfam" id="PF19236">
    <property type="entry name" value="ADAMTS_CR_3"/>
    <property type="match status" value="1"/>
</dbReference>
<evidence type="ECO:0000259" key="9">
    <source>
        <dbReference type="Pfam" id="PF05986"/>
    </source>
</evidence>
<dbReference type="PRINTS" id="PR01857">
    <property type="entry name" value="ADAMTSFAMILY"/>
</dbReference>
<evidence type="ECO:0000256" key="7">
    <source>
        <dbReference type="PIRSR" id="PIRSR613273-3"/>
    </source>
</evidence>
<dbReference type="SUPFAM" id="SSF82895">
    <property type="entry name" value="TSP-1 type 1 repeat"/>
    <property type="match status" value="7"/>
</dbReference>
<evidence type="ECO:0000256" key="8">
    <source>
        <dbReference type="SAM" id="MobiDB-lite"/>
    </source>
</evidence>
<dbReference type="Gene3D" id="2.60.120.830">
    <property type="match status" value="1"/>
</dbReference>
<name>A0A8D8Q0X4_9HEMI</name>
<keyword evidence="6 7" id="KW-1015">Disulfide bond</keyword>
<feature type="compositionally biased region" description="Basic residues" evidence="8">
    <location>
        <begin position="28"/>
        <end position="38"/>
    </location>
</feature>
<dbReference type="AlphaFoldDB" id="A0A8D8Q0X4"/>
<feature type="compositionally biased region" description="Low complexity" evidence="8">
    <location>
        <begin position="859"/>
        <end position="871"/>
    </location>
</feature>
<feature type="compositionally biased region" description="Polar residues" evidence="8">
    <location>
        <begin position="759"/>
        <end position="768"/>
    </location>
</feature>
<feature type="region of interest" description="Disordered" evidence="8">
    <location>
        <begin position="28"/>
        <end position="51"/>
    </location>
</feature>
<dbReference type="InterPro" id="IPR010294">
    <property type="entry name" value="ADAMTS_spacer1"/>
</dbReference>
<organism evidence="11">
    <name type="scientific">Cacopsylla melanoneura</name>
    <dbReference type="NCBI Taxonomy" id="428564"/>
    <lineage>
        <taxon>Eukaryota</taxon>
        <taxon>Metazoa</taxon>
        <taxon>Ecdysozoa</taxon>
        <taxon>Arthropoda</taxon>
        <taxon>Hexapoda</taxon>
        <taxon>Insecta</taxon>
        <taxon>Pterygota</taxon>
        <taxon>Neoptera</taxon>
        <taxon>Paraneoptera</taxon>
        <taxon>Hemiptera</taxon>
        <taxon>Sternorrhyncha</taxon>
        <taxon>Psylloidea</taxon>
        <taxon>Psyllidae</taxon>
        <taxon>Psyllinae</taxon>
        <taxon>Cacopsylla</taxon>
    </lineage>
</organism>
<feature type="disulfide bond" evidence="7">
    <location>
        <begin position="80"/>
        <end position="117"/>
    </location>
</feature>
<sequence>MDYRQLLKTCISFGIVFIFTQIQHVSTKHPHRHKHGRLKRQDGEGSGGGGEPQYFILDDNGPEYGTWGPWSAPKECSRPCGGGVAWQTRECYDQRPDGRPACRGASKKYFSCNIEECATSVDYRSEQCAAYNDVPYNEVYYKWVPYTKAPNKCQLNCMPRGERFYHRHKDQVVDGTKCDVEGKDVCVEGKCMPVGCDGLLGSPLREDRCRVCGGDGSSCQTLRGVLENNDMQNGYNDLLLIPAGAMNVKVRERTPSNNYLAIRNMSGHYYLNGNWRIDFPRPIWFAGTVFNYERNTFYAREAVTCLGPTTEHLFIVLLYQDQNTGVEYEYSIPNGTVQETGAHGYAWQYDEFSPCSVSCGGGGYKSRRVWCTSSKDSAPVSTDLCDPALEPVSNQMCGNVPCPPEWRITEWSQCSANCGDNGTQTREVECVQINEGGKTIALPDSRCSEQKPPATQECNRGAACPKWHVAPWKPCDHLCGEGKQKRTVSCYREDSEGHRTVVPDTACNEAKPEFEKPCNLRPCEGVDWLTSEWTGCEEKCGASIETRTAVCATKEGKIYPDSFCLKARAPALVRQCENPPPCEHQWYATQWSKCSAKCGTGIKTRKVFCGLLDDESGSIKKVEDSKCDPELKYNATENCTSNEPCKGHWMAGPWSQCSKTCGGGTMERKVLCFIENRTVASTECDPEKIMFTSEECNKKPCGDDELIPVSPTDKVAEAGEEEECEEEEEDMESSVNTDVDTDDMSTVNPKSPDLFARQEGSTTPVTISTEEEGSGDYESSPISTGSTTPADEGSTTPAVSTEGSTTVTESTVVSVTESEGTTVESTPGSTTVLSTPESSTDVPASSTPATEETEVMLSDGTPGPDTTVTPDSNFPFVFC</sequence>
<feature type="domain" description="ADAMTS/ADAMTS-like cysteine-rich" evidence="10">
    <location>
        <begin position="121"/>
        <end position="219"/>
    </location>
</feature>
<dbReference type="FunFam" id="2.60.120.830:FF:000001">
    <property type="entry name" value="A disintegrin and metalloproteinase with thrombospondin motifs 1"/>
    <property type="match status" value="1"/>
</dbReference>
<dbReference type="InterPro" id="IPR045371">
    <property type="entry name" value="ADAMTS_CR_3"/>
</dbReference>